<keyword evidence="1" id="KW-0812">Transmembrane</keyword>
<evidence type="ECO:0000313" key="3">
    <source>
        <dbReference type="Proteomes" id="UP000479710"/>
    </source>
</evidence>
<feature type="transmembrane region" description="Helical" evidence="1">
    <location>
        <begin position="114"/>
        <end position="135"/>
    </location>
</feature>
<name>A0A6G1E7U2_9ORYZ</name>
<dbReference type="EMBL" id="SPHZ02000005">
    <property type="protein sequence ID" value="KAF0920850.1"/>
    <property type="molecule type" value="Genomic_DNA"/>
</dbReference>
<evidence type="ECO:0000313" key="2">
    <source>
        <dbReference type="EMBL" id="KAF0920850.1"/>
    </source>
</evidence>
<proteinExistence type="predicted"/>
<reference evidence="2 3" key="1">
    <citation type="submission" date="2019-11" db="EMBL/GenBank/DDBJ databases">
        <title>Whole genome sequence of Oryza granulata.</title>
        <authorList>
            <person name="Li W."/>
        </authorList>
    </citation>
    <scope>NUCLEOTIDE SEQUENCE [LARGE SCALE GENOMIC DNA]</scope>
    <source>
        <strain evidence="3">cv. Menghai</strain>
        <tissue evidence="2">Leaf</tissue>
    </source>
</reference>
<keyword evidence="1" id="KW-1133">Transmembrane helix</keyword>
<protein>
    <submittedName>
        <fullName evidence="2">Uncharacterized protein</fullName>
    </submittedName>
</protein>
<sequence>MDASEKLAAMLRLSNKDLRLDDGHQPVLLQMMAYRARPCALASTVSCDGLDAVLLQQVGSRRPTCCSPATPRASSACWFLPATTTTESLDLLHHDEHILSVMFIGIDQRLRPCLLLGSALTIAFVAQGVSVLIAYSNNGSDRKHMAKIVKWKGSRAILLLDLVLTYIFKHDISSL</sequence>
<evidence type="ECO:0000256" key="1">
    <source>
        <dbReference type="SAM" id="Phobius"/>
    </source>
</evidence>
<dbReference type="AlphaFoldDB" id="A0A6G1E7U2"/>
<keyword evidence="1" id="KW-0472">Membrane</keyword>
<dbReference type="Proteomes" id="UP000479710">
    <property type="component" value="Unassembled WGS sequence"/>
</dbReference>
<gene>
    <name evidence="2" type="ORF">E2562_037389</name>
</gene>
<keyword evidence="3" id="KW-1185">Reference proteome</keyword>
<feature type="non-terminal residue" evidence="2">
    <location>
        <position position="175"/>
    </location>
</feature>
<accession>A0A6G1E7U2</accession>
<organism evidence="2 3">
    <name type="scientific">Oryza meyeriana var. granulata</name>
    <dbReference type="NCBI Taxonomy" id="110450"/>
    <lineage>
        <taxon>Eukaryota</taxon>
        <taxon>Viridiplantae</taxon>
        <taxon>Streptophyta</taxon>
        <taxon>Embryophyta</taxon>
        <taxon>Tracheophyta</taxon>
        <taxon>Spermatophyta</taxon>
        <taxon>Magnoliopsida</taxon>
        <taxon>Liliopsida</taxon>
        <taxon>Poales</taxon>
        <taxon>Poaceae</taxon>
        <taxon>BOP clade</taxon>
        <taxon>Oryzoideae</taxon>
        <taxon>Oryzeae</taxon>
        <taxon>Oryzinae</taxon>
        <taxon>Oryza</taxon>
        <taxon>Oryza meyeriana</taxon>
    </lineage>
</organism>
<comment type="caution">
    <text evidence="2">The sequence shown here is derived from an EMBL/GenBank/DDBJ whole genome shotgun (WGS) entry which is preliminary data.</text>
</comment>